<evidence type="ECO:0000313" key="3">
    <source>
        <dbReference type="Proteomes" id="UP000594220"/>
    </source>
</evidence>
<feature type="compositionally biased region" description="Basic and acidic residues" evidence="1">
    <location>
        <begin position="209"/>
        <end position="221"/>
    </location>
</feature>
<dbReference type="GeneTree" id="ENSGT01020000230690"/>
<dbReference type="AlphaFoldDB" id="A0A7M4G1G3"/>
<reference evidence="2" key="2">
    <citation type="submission" date="2025-09" db="UniProtKB">
        <authorList>
            <consortium name="Ensembl"/>
        </authorList>
    </citation>
    <scope>IDENTIFICATION</scope>
</reference>
<accession>A0A7M4G1G3</accession>
<feature type="region of interest" description="Disordered" evidence="1">
    <location>
        <begin position="1"/>
        <end position="32"/>
    </location>
</feature>
<proteinExistence type="predicted"/>
<sequence>MSSTGCCGQSQAEPHGGTGSGAREWGTRPAPSCRFTEPVVPSATWLRCPSPHHTDQAWPASGEGSSCCSWGWGGCRPAPEQDTSLRRAPTQQQEVRTSGALRNDLLTPDVRFTTISCRGFTTGIPAGGGWASVPHGAHPEPSPVLGCVTLCSPCTLPALTCRHQLGLVLLVAHLLLLHSAAREEEAHHPVEELVGELDGQRHHVHLREEQQVSIQHRDPRPHVTPTLPCSWEASAPSAPVTPAALAKHQRRRTRSPQNAP</sequence>
<feature type="compositionally biased region" description="Polar residues" evidence="1">
    <location>
        <begin position="1"/>
        <end position="12"/>
    </location>
</feature>
<dbReference type="Proteomes" id="UP000594220">
    <property type="component" value="Unplaced"/>
</dbReference>
<evidence type="ECO:0000256" key="1">
    <source>
        <dbReference type="SAM" id="MobiDB-lite"/>
    </source>
</evidence>
<evidence type="ECO:0000313" key="2">
    <source>
        <dbReference type="Ensembl" id="ENSCPRP00005022660.1"/>
    </source>
</evidence>
<dbReference type="Ensembl" id="ENSCPRT00005026480.1">
    <property type="protein sequence ID" value="ENSCPRP00005022660.1"/>
    <property type="gene ID" value="ENSCPRG00005015795.1"/>
</dbReference>
<name>A0A7M4G1G3_CROPO</name>
<keyword evidence="3" id="KW-1185">Reference proteome</keyword>
<feature type="region of interest" description="Disordered" evidence="1">
    <location>
        <begin position="209"/>
        <end position="260"/>
    </location>
</feature>
<organism evidence="2 3">
    <name type="scientific">Crocodylus porosus</name>
    <name type="common">Saltwater crocodile</name>
    <name type="synonym">Estuarine crocodile</name>
    <dbReference type="NCBI Taxonomy" id="8502"/>
    <lineage>
        <taxon>Eukaryota</taxon>
        <taxon>Metazoa</taxon>
        <taxon>Chordata</taxon>
        <taxon>Craniata</taxon>
        <taxon>Vertebrata</taxon>
        <taxon>Euteleostomi</taxon>
        <taxon>Archelosauria</taxon>
        <taxon>Archosauria</taxon>
        <taxon>Crocodylia</taxon>
        <taxon>Longirostres</taxon>
        <taxon>Crocodylidae</taxon>
        <taxon>Crocodylus</taxon>
    </lineage>
</organism>
<protein>
    <submittedName>
        <fullName evidence="2">Uncharacterized protein</fullName>
    </submittedName>
</protein>
<reference evidence="2" key="1">
    <citation type="submission" date="2025-08" db="UniProtKB">
        <authorList>
            <consortium name="Ensembl"/>
        </authorList>
    </citation>
    <scope>IDENTIFICATION</scope>
</reference>
<feature type="compositionally biased region" description="Low complexity" evidence="1">
    <location>
        <begin position="233"/>
        <end position="246"/>
    </location>
</feature>